<evidence type="ECO:0000313" key="3">
    <source>
        <dbReference type="Proteomes" id="UP001163828"/>
    </source>
</evidence>
<name>A0ABQ8QIR7_9AGAR</name>
<protein>
    <recommendedName>
        <fullName evidence="1">Aminoglycoside phosphotransferase domain-containing protein</fullName>
    </recommendedName>
</protein>
<feature type="non-terminal residue" evidence="2">
    <location>
        <position position="1"/>
    </location>
</feature>
<dbReference type="EMBL" id="MU790559">
    <property type="protein sequence ID" value="KAJ3998426.1"/>
    <property type="molecule type" value="Genomic_DNA"/>
</dbReference>
<dbReference type="InterPro" id="IPR002575">
    <property type="entry name" value="Aminoglycoside_PTrfase"/>
</dbReference>
<dbReference type="InterPro" id="IPR011009">
    <property type="entry name" value="Kinase-like_dom_sf"/>
</dbReference>
<accession>A0ABQ8QIR7</accession>
<feature type="domain" description="Aminoglycoside phosphotransferase" evidence="1">
    <location>
        <begin position="7"/>
        <end position="49"/>
    </location>
</feature>
<dbReference type="SUPFAM" id="SSF56112">
    <property type="entry name" value="Protein kinase-like (PK-like)"/>
    <property type="match status" value="1"/>
</dbReference>
<proteinExistence type="predicted"/>
<dbReference type="Gene3D" id="3.90.1200.10">
    <property type="match status" value="1"/>
</dbReference>
<comment type="caution">
    <text evidence="2">The sequence shown here is derived from an EMBL/GenBank/DDBJ whole genome shotgun (WGS) entry which is preliminary data.</text>
</comment>
<gene>
    <name evidence="2" type="ORF">F5050DRAFT_1567270</name>
</gene>
<organism evidence="2 3">
    <name type="scientific">Lentinula boryana</name>
    <dbReference type="NCBI Taxonomy" id="40481"/>
    <lineage>
        <taxon>Eukaryota</taxon>
        <taxon>Fungi</taxon>
        <taxon>Dikarya</taxon>
        <taxon>Basidiomycota</taxon>
        <taxon>Agaricomycotina</taxon>
        <taxon>Agaricomycetes</taxon>
        <taxon>Agaricomycetidae</taxon>
        <taxon>Agaricales</taxon>
        <taxon>Marasmiineae</taxon>
        <taxon>Omphalotaceae</taxon>
        <taxon>Lentinula</taxon>
    </lineage>
</organism>
<reference evidence="2" key="1">
    <citation type="submission" date="2022-08" db="EMBL/GenBank/DDBJ databases">
        <authorList>
            <consortium name="DOE Joint Genome Institute"/>
            <person name="Min B."/>
            <person name="Riley R."/>
            <person name="Sierra-Patev S."/>
            <person name="Naranjo-Ortiz M."/>
            <person name="Looney B."/>
            <person name="Konkel Z."/>
            <person name="Slot J.C."/>
            <person name="Sakamoto Y."/>
            <person name="Steenwyk J.L."/>
            <person name="Rokas A."/>
            <person name="Carro J."/>
            <person name="Camarero S."/>
            <person name="Ferreira P."/>
            <person name="Molpeceres G."/>
            <person name="Ruiz-Duenas F.J."/>
            <person name="Serrano A."/>
            <person name="Henrissat B."/>
            <person name="Drula E."/>
            <person name="Hughes K.W."/>
            <person name="Mata J.L."/>
            <person name="Ishikawa N.K."/>
            <person name="Vargas-Isla R."/>
            <person name="Ushijima S."/>
            <person name="Smith C.A."/>
            <person name="Ahrendt S."/>
            <person name="Andreopoulos W."/>
            <person name="He G."/>
            <person name="Labutti K."/>
            <person name="Lipzen A."/>
            <person name="Ng V."/>
            <person name="Sandor L."/>
            <person name="Barry K."/>
            <person name="Martinez A.T."/>
            <person name="Xiao Y."/>
            <person name="Gibbons J.G."/>
            <person name="Terashima K."/>
            <person name="Hibbett D.S."/>
            <person name="Grigoriev I.V."/>
        </authorList>
    </citation>
    <scope>NUCLEOTIDE SEQUENCE</scope>
    <source>
        <strain evidence="2">TFB10827</strain>
    </source>
</reference>
<keyword evidence="3" id="KW-1185">Reference proteome</keyword>
<dbReference type="Proteomes" id="UP001163828">
    <property type="component" value="Unassembled WGS sequence"/>
</dbReference>
<sequence>VTLLTKKNIVWVHCDLRPMNIMICNGRVSGVIDRENSGWYPRHWQLLVVRLPFGSNIPYFAKARKRVTYEEDVEQAYEAA</sequence>
<dbReference type="Pfam" id="PF01636">
    <property type="entry name" value="APH"/>
    <property type="match status" value="1"/>
</dbReference>
<evidence type="ECO:0000313" key="2">
    <source>
        <dbReference type="EMBL" id="KAJ3998426.1"/>
    </source>
</evidence>
<evidence type="ECO:0000259" key="1">
    <source>
        <dbReference type="Pfam" id="PF01636"/>
    </source>
</evidence>